<proteinExistence type="predicted"/>
<reference evidence="2" key="1">
    <citation type="submission" date="2016-11" db="UniProtKB">
        <authorList>
            <consortium name="WormBaseParasite"/>
        </authorList>
    </citation>
    <scope>IDENTIFICATION</scope>
    <source>
        <strain evidence="2">KR3021</strain>
    </source>
</reference>
<dbReference type="WBParaSite" id="RSKR_0001138100.1">
    <property type="protein sequence ID" value="RSKR_0001138100.1"/>
    <property type="gene ID" value="RSKR_0001138100"/>
</dbReference>
<name>A0AC35UGX5_9BILA</name>
<organism evidence="1 2">
    <name type="scientific">Rhabditophanes sp. KR3021</name>
    <dbReference type="NCBI Taxonomy" id="114890"/>
    <lineage>
        <taxon>Eukaryota</taxon>
        <taxon>Metazoa</taxon>
        <taxon>Ecdysozoa</taxon>
        <taxon>Nematoda</taxon>
        <taxon>Chromadorea</taxon>
        <taxon>Rhabditida</taxon>
        <taxon>Tylenchina</taxon>
        <taxon>Panagrolaimomorpha</taxon>
        <taxon>Strongyloidoidea</taxon>
        <taxon>Alloionematidae</taxon>
        <taxon>Rhabditophanes</taxon>
    </lineage>
</organism>
<sequence length="163" mass="18152">MGNGASSGSSSPNNNNGPDKSNANDAGAPQTVDSRLPFSFRELYTLKNYYKAVRRTDKECGKAMLKKYLQTSDNQKYYPKLKSIDISKLSADTVDPAYEAMAANYLKLFDEVITLVEETPADCSEAINRLKHVGRMHRKVEGLTSLMFQDLEVPFLSMLSLIV</sequence>
<evidence type="ECO:0000313" key="1">
    <source>
        <dbReference type="Proteomes" id="UP000095286"/>
    </source>
</evidence>
<protein>
    <submittedName>
        <fullName evidence="2">GLOBIN domain-containing protein</fullName>
    </submittedName>
</protein>
<accession>A0AC35UGX5</accession>
<dbReference type="Proteomes" id="UP000095286">
    <property type="component" value="Unplaced"/>
</dbReference>
<evidence type="ECO:0000313" key="2">
    <source>
        <dbReference type="WBParaSite" id="RSKR_0001138100.1"/>
    </source>
</evidence>